<protein>
    <submittedName>
        <fullName evidence="1">Uncharacterized protein</fullName>
    </submittedName>
</protein>
<reference evidence="1" key="2">
    <citation type="submission" date="2020-07" db="EMBL/GenBank/DDBJ databases">
        <authorList>
            <person name="Vera ALvarez R."/>
            <person name="Arias-Moreno D.M."/>
            <person name="Jimenez-Jacinto V."/>
            <person name="Jimenez-Bremont J.F."/>
            <person name="Swaminathan K."/>
            <person name="Moose S.P."/>
            <person name="Guerrero-Gonzalez M.L."/>
            <person name="Marino-Ramirez L."/>
            <person name="Landsman D."/>
            <person name="Rodriguez-Kessler M."/>
            <person name="Delgado-Sanchez P."/>
        </authorList>
    </citation>
    <scope>NUCLEOTIDE SEQUENCE</scope>
    <source>
        <tissue evidence="1">Cladode</tissue>
    </source>
</reference>
<dbReference type="EMBL" id="GISG01025711">
    <property type="protein sequence ID" value="MBA4619506.1"/>
    <property type="molecule type" value="Transcribed_RNA"/>
</dbReference>
<evidence type="ECO:0000313" key="1">
    <source>
        <dbReference type="EMBL" id="MBA4619506.1"/>
    </source>
</evidence>
<organism evidence="1">
    <name type="scientific">Opuntia streptacantha</name>
    <name type="common">Prickly pear cactus</name>
    <name type="synonym">Opuntia cardona</name>
    <dbReference type="NCBI Taxonomy" id="393608"/>
    <lineage>
        <taxon>Eukaryota</taxon>
        <taxon>Viridiplantae</taxon>
        <taxon>Streptophyta</taxon>
        <taxon>Embryophyta</taxon>
        <taxon>Tracheophyta</taxon>
        <taxon>Spermatophyta</taxon>
        <taxon>Magnoliopsida</taxon>
        <taxon>eudicotyledons</taxon>
        <taxon>Gunneridae</taxon>
        <taxon>Pentapetalae</taxon>
        <taxon>Caryophyllales</taxon>
        <taxon>Cactineae</taxon>
        <taxon>Cactaceae</taxon>
        <taxon>Opuntioideae</taxon>
        <taxon>Opuntia</taxon>
    </lineage>
</organism>
<name>A0A7C9CK53_OPUST</name>
<proteinExistence type="predicted"/>
<dbReference type="AlphaFoldDB" id="A0A7C9CK53"/>
<sequence length="121" mass="13927">MYVPEVSTVLQKNGAPKFPSRLEECTACEFCETRLFEHKTDNFCCQRGQIELATNPVPEELERLLTSKDEAAVHFRQFARMYNNLFAISSIRGNYDGKSVKRNMHSGFMVNCTTMCLMLYP</sequence>
<reference evidence="1" key="1">
    <citation type="journal article" date="2013" name="J. Plant Res.">
        <title>Effect of fungi and light on seed germination of three Opuntia species from semiarid lands of central Mexico.</title>
        <authorList>
            <person name="Delgado-Sanchez P."/>
            <person name="Jimenez-Bremont J.F."/>
            <person name="Guerrero-Gonzalez Mde L."/>
            <person name="Flores J."/>
        </authorList>
    </citation>
    <scope>NUCLEOTIDE SEQUENCE</scope>
    <source>
        <tissue evidence="1">Cladode</tissue>
    </source>
</reference>
<accession>A0A7C9CK53</accession>